<dbReference type="OrthoDB" id="9771966at2"/>
<evidence type="ECO:0000256" key="5">
    <source>
        <dbReference type="PIRSR" id="PIRSR031924-51"/>
    </source>
</evidence>
<keyword evidence="8" id="KW-1185">Reference proteome</keyword>
<dbReference type="PANTHER" id="PTHR10151:SF120">
    <property type="entry name" value="BIS(5'-ADENOSYL)-TRIPHOSPHATASE"/>
    <property type="match status" value="1"/>
</dbReference>
<dbReference type="GO" id="GO:0004035">
    <property type="term" value="F:alkaline phosphatase activity"/>
    <property type="evidence" value="ECO:0007669"/>
    <property type="project" value="InterPro"/>
</dbReference>
<dbReference type="Proteomes" id="UP000198851">
    <property type="component" value="Unassembled WGS sequence"/>
</dbReference>
<feature type="chain" id="PRO_5011733598" evidence="6">
    <location>
        <begin position="22"/>
        <end position="560"/>
    </location>
</feature>
<dbReference type="STRING" id="1280847.SAMN04488036_1131"/>
<dbReference type="Gene3D" id="3.40.720.10">
    <property type="entry name" value="Alkaline Phosphatase, subunit A"/>
    <property type="match status" value="1"/>
</dbReference>
<proteinExistence type="predicted"/>
<evidence type="ECO:0000313" key="7">
    <source>
        <dbReference type="EMBL" id="SFL40658.1"/>
    </source>
</evidence>
<keyword evidence="2" id="KW-0479">Metal-binding</keyword>
<protein>
    <submittedName>
        <fullName evidence="7">Type I phosphodiesterase / nucleotide pyrophosphatase</fullName>
    </submittedName>
</protein>
<organism evidence="7 8">
    <name type="scientific">Shimia haliotis</name>
    <dbReference type="NCBI Taxonomy" id="1280847"/>
    <lineage>
        <taxon>Bacteria</taxon>
        <taxon>Pseudomonadati</taxon>
        <taxon>Pseudomonadota</taxon>
        <taxon>Alphaproteobacteria</taxon>
        <taxon>Rhodobacterales</taxon>
        <taxon>Roseobacteraceae</taxon>
    </lineage>
</organism>
<feature type="signal peptide" evidence="6">
    <location>
        <begin position="1"/>
        <end position="21"/>
    </location>
</feature>
<dbReference type="InterPro" id="IPR017850">
    <property type="entry name" value="Alkaline_phosphatase_core_sf"/>
</dbReference>
<evidence type="ECO:0000256" key="1">
    <source>
        <dbReference type="ARBA" id="ARBA00022553"/>
    </source>
</evidence>
<dbReference type="RefSeq" id="WP_093326048.1">
    <property type="nucleotide sequence ID" value="NZ_FOSZ01000013.1"/>
</dbReference>
<dbReference type="PIRSF" id="PIRSF031924">
    <property type="entry name" value="Pi-irrepressible_AP"/>
    <property type="match status" value="1"/>
</dbReference>
<feature type="binding site" evidence="5">
    <location>
        <begin position="172"/>
        <end position="174"/>
    </location>
    <ligand>
        <name>substrate</name>
    </ligand>
</feature>
<dbReference type="CDD" id="cd16016">
    <property type="entry name" value="AP-SPAP"/>
    <property type="match status" value="1"/>
</dbReference>
<keyword evidence="1 4" id="KW-0597">Phosphoprotein</keyword>
<dbReference type="AlphaFoldDB" id="A0A1I4HED6"/>
<dbReference type="Pfam" id="PF01663">
    <property type="entry name" value="Phosphodiest"/>
    <property type="match status" value="1"/>
</dbReference>
<feature type="binding site" evidence="5">
    <location>
        <position position="97"/>
    </location>
    <ligand>
        <name>substrate</name>
    </ligand>
</feature>
<dbReference type="EMBL" id="FOSZ01000013">
    <property type="protein sequence ID" value="SFL40658.1"/>
    <property type="molecule type" value="Genomic_DNA"/>
</dbReference>
<evidence type="ECO:0000256" key="3">
    <source>
        <dbReference type="ARBA" id="ARBA00022729"/>
    </source>
</evidence>
<name>A0A1I4HED6_9RHOB</name>
<feature type="active site" description="Phosphothreonine intermediate" evidence="4">
    <location>
        <position position="76"/>
    </location>
</feature>
<gene>
    <name evidence="7" type="ORF">SAMN04488036_1131</name>
</gene>
<evidence type="ECO:0000256" key="2">
    <source>
        <dbReference type="ARBA" id="ARBA00022723"/>
    </source>
</evidence>
<dbReference type="Gene3D" id="3.30.1360.150">
    <property type="match status" value="1"/>
</dbReference>
<dbReference type="GO" id="GO:0046872">
    <property type="term" value="F:metal ion binding"/>
    <property type="evidence" value="ECO:0007669"/>
    <property type="project" value="UniProtKB-KW"/>
</dbReference>
<dbReference type="InterPro" id="IPR026263">
    <property type="entry name" value="Alkaline_phosphatase_prok"/>
</dbReference>
<dbReference type="InterPro" id="IPR002591">
    <property type="entry name" value="Phosphodiest/P_Trfase"/>
</dbReference>
<accession>A0A1I4HED6</accession>
<dbReference type="SUPFAM" id="SSF53649">
    <property type="entry name" value="Alkaline phosphatase-like"/>
    <property type="match status" value="1"/>
</dbReference>
<evidence type="ECO:0000256" key="6">
    <source>
        <dbReference type="SAM" id="SignalP"/>
    </source>
</evidence>
<dbReference type="PANTHER" id="PTHR10151">
    <property type="entry name" value="ECTONUCLEOTIDE PYROPHOSPHATASE/PHOSPHODIESTERASE"/>
    <property type="match status" value="1"/>
</dbReference>
<keyword evidence="3 6" id="KW-0732">Signal</keyword>
<reference evidence="8" key="1">
    <citation type="submission" date="2016-10" db="EMBL/GenBank/DDBJ databases">
        <authorList>
            <person name="Varghese N."/>
            <person name="Submissions S."/>
        </authorList>
    </citation>
    <scope>NUCLEOTIDE SEQUENCE [LARGE SCALE GENOMIC DNA]</scope>
    <source>
        <strain evidence="8">DSM 28453</strain>
    </source>
</reference>
<evidence type="ECO:0000256" key="4">
    <source>
        <dbReference type="PIRSR" id="PIRSR031924-50"/>
    </source>
</evidence>
<sequence length="560" mass="61139">MYKPFLAALGCVIAFTGNSAAAENAPRLVLQITVDQLRGDLMDRFSSGFGDDGFNRLRSAGVSYVNAHHRHANNETVVGHTTLSTGADPAIHGMVANLWFDRATNAQFYNVQDADFPLVGAVGIDGANEIDPTQRAATTDGRSPRNIQVTTIADEIKMFEGDQAKIFGVSVKDRGAIAMAGHSGQAYWFSKSEGRFVTSTFYRNDYPDWVSEWNNSGKVDAYANSWWTLRDERETYLFGEHDDQPWETDFPGYGRVFPHDFGPADGTYYSTLLTLSPAGDALTADFAKTLIAAESIGQDDVTDYLAVSFSSTDYVGHLFGPSSLEAEDNLRRLDDTLADFLAYVDETVGLDQTLVVLSADHGAPDHPAYLAEHGIVADTFDFERTDTLPGTVRLRAKLGNSRGLVRNFSNPYVYLDRLSIAAEGLDLAAVADELSKELASLPGVARAIPSWRLRTDKLDNDYVTKAIRANFHAERSGDIYIVFEPHWFIADFDGLTVASAHGSPWSYDTHVPIVIAGPGVDPSRVTRRVETVDVAATIATYLGTKLPSGAHGEPLAEVTR</sequence>
<evidence type="ECO:0000313" key="8">
    <source>
        <dbReference type="Proteomes" id="UP000198851"/>
    </source>
</evidence>